<feature type="region of interest" description="Disordered" evidence="1">
    <location>
        <begin position="301"/>
        <end position="324"/>
    </location>
</feature>
<evidence type="ECO:0000313" key="3">
    <source>
        <dbReference type="Proteomes" id="UP000235392"/>
    </source>
</evidence>
<comment type="caution">
    <text evidence="2">The sequence shown here is derived from an EMBL/GenBank/DDBJ whole genome shotgun (WGS) entry which is preliminary data.</text>
</comment>
<reference evidence="2 3" key="1">
    <citation type="submission" date="2017-11" db="EMBL/GenBank/DDBJ databases">
        <title>De novo assembly and phasing of dikaryotic genomes from two isolates of Puccinia coronata f. sp. avenae, the causal agent of oat crown rust.</title>
        <authorList>
            <person name="Miller M.E."/>
            <person name="Zhang Y."/>
            <person name="Omidvar V."/>
            <person name="Sperschneider J."/>
            <person name="Schwessinger B."/>
            <person name="Raley C."/>
            <person name="Palmer J.M."/>
            <person name="Garnica D."/>
            <person name="Upadhyaya N."/>
            <person name="Rathjen J."/>
            <person name="Taylor J.M."/>
            <person name="Park R.F."/>
            <person name="Dodds P.N."/>
            <person name="Hirsch C.D."/>
            <person name="Kianian S.F."/>
            <person name="Figueroa M."/>
        </authorList>
    </citation>
    <scope>NUCLEOTIDE SEQUENCE [LARGE SCALE GENOMIC DNA]</scope>
    <source>
        <strain evidence="2">12SD80</strain>
    </source>
</reference>
<proteinExistence type="predicted"/>
<dbReference type="AlphaFoldDB" id="A0A2N5TNZ1"/>
<gene>
    <name evidence="2" type="ORF">PCASD_14229</name>
</gene>
<sequence>MPSSRTRVRSAFTTTSMRPLGRFLSVPLMLTRSSVLAMLHLGSAHGALPLQKQFAIHLHYPFLSFKPTLRTCPLEKILPSLAPPAPSSLTVPFRKSSLHLISIGKASVISLPSRASLSPFSKHRVVTLAFQREGPHTDADLSFSYPIDRRPLTNYILLSPTAHLTQSSRYLLSDPPFASLHILILTQKSHLIRKIHNTKRPIKNIDPESNGGATACPRGDARHVHPGSEHLFPKIKSGRLQEPHVQSCTGFSRASSTRRTTPALTSRRSFPENGTLAGVEHMLRLALGCVSQSDWNGVSSQAGFPGQDHGPTGELLPPFVHIPR</sequence>
<evidence type="ECO:0000313" key="2">
    <source>
        <dbReference type="EMBL" id="PLW27229.1"/>
    </source>
</evidence>
<dbReference type="Proteomes" id="UP000235392">
    <property type="component" value="Unassembled WGS sequence"/>
</dbReference>
<accession>A0A2N5TNZ1</accession>
<evidence type="ECO:0000256" key="1">
    <source>
        <dbReference type="SAM" id="MobiDB-lite"/>
    </source>
</evidence>
<dbReference type="EMBL" id="PGCI01000418">
    <property type="protein sequence ID" value="PLW27229.1"/>
    <property type="molecule type" value="Genomic_DNA"/>
</dbReference>
<name>A0A2N5TNZ1_9BASI</name>
<protein>
    <submittedName>
        <fullName evidence="2">Uncharacterized protein</fullName>
    </submittedName>
</protein>
<organism evidence="2 3">
    <name type="scientific">Puccinia coronata f. sp. avenae</name>
    <dbReference type="NCBI Taxonomy" id="200324"/>
    <lineage>
        <taxon>Eukaryota</taxon>
        <taxon>Fungi</taxon>
        <taxon>Dikarya</taxon>
        <taxon>Basidiomycota</taxon>
        <taxon>Pucciniomycotina</taxon>
        <taxon>Pucciniomycetes</taxon>
        <taxon>Pucciniales</taxon>
        <taxon>Pucciniaceae</taxon>
        <taxon>Puccinia</taxon>
    </lineage>
</organism>